<feature type="region of interest" description="Disordered" evidence="1">
    <location>
        <begin position="41"/>
        <end position="68"/>
    </location>
</feature>
<comment type="caution">
    <text evidence="2">The sequence shown here is derived from an EMBL/GenBank/DDBJ whole genome shotgun (WGS) entry which is preliminary data.</text>
</comment>
<feature type="region of interest" description="Disordered" evidence="1">
    <location>
        <begin position="177"/>
        <end position="312"/>
    </location>
</feature>
<feature type="compositionally biased region" description="Basic and acidic residues" evidence="1">
    <location>
        <begin position="598"/>
        <end position="611"/>
    </location>
</feature>
<evidence type="ECO:0000313" key="2">
    <source>
        <dbReference type="EMBL" id="THD19427.1"/>
    </source>
</evidence>
<dbReference type="Proteomes" id="UP000230066">
    <property type="component" value="Unassembled WGS sequence"/>
</dbReference>
<reference evidence="2" key="1">
    <citation type="submission" date="2019-03" db="EMBL/GenBank/DDBJ databases">
        <title>Improved annotation for the trematode Fasciola hepatica.</title>
        <authorList>
            <person name="Choi Y.-J."/>
            <person name="Martin J."/>
            <person name="Mitreva M."/>
        </authorList>
    </citation>
    <scope>NUCLEOTIDE SEQUENCE [LARGE SCALE GENOMIC DNA]</scope>
</reference>
<feature type="compositionally biased region" description="Polar residues" evidence="1">
    <location>
        <begin position="225"/>
        <end position="235"/>
    </location>
</feature>
<protein>
    <submittedName>
        <fullName evidence="2">Uncharacterized protein</fullName>
    </submittedName>
</protein>
<feature type="compositionally biased region" description="Polar residues" evidence="1">
    <location>
        <begin position="252"/>
        <end position="264"/>
    </location>
</feature>
<evidence type="ECO:0000256" key="1">
    <source>
        <dbReference type="SAM" id="MobiDB-lite"/>
    </source>
</evidence>
<gene>
    <name evidence="2" type="ORF">D915_009869</name>
</gene>
<organism evidence="2 3">
    <name type="scientific">Fasciola hepatica</name>
    <name type="common">Liver fluke</name>
    <dbReference type="NCBI Taxonomy" id="6192"/>
    <lineage>
        <taxon>Eukaryota</taxon>
        <taxon>Metazoa</taxon>
        <taxon>Spiralia</taxon>
        <taxon>Lophotrochozoa</taxon>
        <taxon>Platyhelminthes</taxon>
        <taxon>Trematoda</taxon>
        <taxon>Digenea</taxon>
        <taxon>Plagiorchiida</taxon>
        <taxon>Echinostomata</taxon>
        <taxon>Echinostomatoidea</taxon>
        <taxon>Fasciolidae</taxon>
        <taxon>Fasciola</taxon>
    </lineage>
</organism>
<feature type="region of interest" description="Disordered" evidence="1">
    <location>
        <begin position="568"/>
        <end position="647"/>
    </location>
</feature>
<evidence type="ECO:0000313" key="3">
    <source>
        <dbReference type="Proteomes" id="UP000230066"/>
    </source>
</evidence>
<feature type="compositionally biased region" description="Basic and acidic residues" evidence="1">
    <location>
        <begin position="400"/>
        <end position="414"/>
    </location>
</feature>
<feature type="compositionally biased region" description="Basic residues" evidence="1">
    <location>
        <begin position="633"/>
        <end position="647"/>
    </location>
</feature>
<proteinExistence type="predicted"/>
<dbReference type="AlphaFoldDB" id="A0A4E0RDQ2"/>
<feature type="compositionally biased region" description="Basic and acidic residues" evidence="1">
    <location>
        <begin position="177"/>
        <end position="198"/>
    </location>
</feature>
<keyword evidence="3" id="KW-1185">Reference proteome</keyword>
<feature type="region of interest" description="Disordered" evidence="1">
    <location>
        <begin position="95"/>
        <end position="135"/>
    </location>
</feature>
<dbReference type="EMBL" id="JXXN02006454">
    <property type="protein sequence ID" value="THD19427.1"/>
    <property type="molecule type" value="Genomic_DNA"/>
</dbReference>
<feature type="compositionally biased region" description="Polar residues" evidence="1">
    <location>
        <begin position="369"/>
        <end position="380"/>
    </location>
</feature>
<sequence>QREDSIPNQFVKEESKSPPISPQIQDVVDSNASPILAARVDDWQSVSEDVESEEEKQRPTLQSVPLGPQLVASEDLTTSADSVPIQGRVTPVAGKVSPVSYQPKDEFVDENSLTKSNEKRGHKHGHTYKSDEVDISPTKNEISVVPLEEVHGMGTKISSGAKLPSTWADCAKAIRRHYQEEESREKQTEQAASVHKDTTAPAISPLEMEESRNSYSGYEADQEDNVVNKSTTFDQMSPMIPHSAEAPGETDFGSSAGTSLTEATVPSKPELPNHGLFIGDGWPGQKRAAVTQGSGEKQHERDAPASSSGWETTMSQVYEKTCEPEMWQMQLDHADQSMRLTQISYDPRAHPPVQMPLVGAESRPDETSASHTTRFDSSVNHGLFVGSGWPATKQPTASLEAKKKPDASKDKELDTEQSIEQPPSPRKPSTVPERERSVSPQDTTVEQKPTTPTVPPSTIEFDDPLFGDFNNPSPGDMWEPAPENTTTILHTEPAPEPFWEPTDEKKNYVEADLGHAAPTEQQHVSSAQAAEDAGIFDLSISASNMDTGMVESPSEEQTYPQIVPISGEQCVTNHMDASFEPTEPVHDKTESSQLSTEAKIKPTEETVEKPKSPKMVTSEPTQHVPHENGTSKSKNKRRRHRKKKTLS</sequence>
<feature type="region of interest" description="Disordered" evidence="1">
    <location>
        <begin position="346"/>
        <end position="502"/>
    </location>
</feature>
<feature type="non-terminal residue" evidence="2">
    <location>
        <position position="1"/>
    </location>
</feature>
<name>A0A4E0RDQ2_FASHE</name>
<feature type="compositionally biased region" description="Polar residues" evidence="1">
    <location>
        <begin position="438"/>
        <end position="451"/>
    </location>
</feature>
<accession>A0A4E0RDQ2</accession>
<feature type="region of interest" description="Disordered" evidence="1">
    <location>
        <begin position="1"/>
        <end position="26"/>
    </location>
</feature>
<feature type="compositionally biased region" description="Basic and acidic residues" evidence="1">
    <location>
        <begin position="1"/>
        <end position="16"/>
    </location>
</feature>